<dbReference type="Gene3D" id="2.60.120.620">
    <property type="entry name" value="q2cbj1_9rhob like domain"/>
    <property type="match status" value="1"/>
</dbReference>
<proteinExistence type="predicted"/>
<gene>
    <name evidence="3" type="primary">LOC106058641</name>
</gene>
<comment type="cofactor">
    <cofactor evidence="1">
        <name>Fe cation</name>
        <dbReference type="ChEBI" id="CHEBI:24875"/>
    </cofactor>
</comment>
<evidence type="ECO:0000256" key="1">
    <source>
        <dbReference type="ARBA" id="ARBA00001962"/>
    </source>
</evidence>
<dbReference type="InterPro" id="IPR008775">
    <property type="entry name" value="Phytyl_CoA_dOase-like"/>
</dbReference>
<accession>A0A9W3BMW6</accession>
<dbReference type="GeneID" id="106058641"/>
<dbReference type="AlphaFoldDB" id="A0A9W3BMW6"/>
<dbReference type="OrthoDB" id="445007at2759"/>
<dbReference type="RefSeq" id="XP_055900822.1">
    <property type="nucleotide sequence ID" value="XM_056044847.1"/>
</dbReference>
<evidence type="ECO:0000313" key="3">
    <source>
        <dbReference type="RefSeq" id="XP_055900822.1"/>
    </source>
</evidence>
<evidence type="ECO:0000313" key="2">
    <source>
        <dbReference type="Proteomes" id="UP001165740"/>
    </source>
</evidence>
<dbReference type="OMA" id="ICPLEYA"/>
<dbReference type="Proteomes" id="UP001165740">
    <property type="component" value="Chromosome 10"/>
</dbReference>
<sequence length="298" mass="33649">MQFDQNTCILSTMPGLNEYYYDGQELVVSDQMKQDFKQDGFIIVRNLLSQQELAIVEEAVNGPESLTSFAYGHDDGEGRLAKMCLWNNPGNDTTGVLSRTRKLANTSKELLGADVYHYHSKLMMKEAKTGGKFVWHQDYGYWYNFACLYPDMLTVFIAMDKTDQENGCLQILRGSHRCGRLDHGVVAGQNGADLKRVAALEAVLDTVFVELNAGDALFFHSNLLHTSSANVSQRRRWAILSCYNTTHNSPHEKIIHAHYEEPLRLLDNDAVLKTGVNRDLNGKDIVVKTDGNYVHYFS</sequence>
<protein>
    <submittedName>
        <fullName evidence="3">L-proline trans-4-hydroxylase-like isoform X1</fullName>
    </submittedName>
</protein>
<dbReference type="Pfam" id="PF05721">
    <property type="entry name" value="PhyH"/>
    <property type="match status" value="1"/>
</dbReference>
<organism evidence="2 3">
    <name type="scientific">Biomphalaria glabrata</name>
    <name type="common">Bloodfluke planorb</name>
    <name type="synonym">Freshwater snail</name>
    <dbReference type="NCBI Taxonomy" id="6526"/>
    <lineage>
        <taxon>Eukaryota</taxon>
        <taxon>Metazoa</taxon>
        <taxon>Spiralia</taxon>
        <taxon>Lophotrochozoa</taxon>
        <taxon>Mollusca</taxon>
        <taxon>Gastropoda</taxon>
        <taxon>Heterobranchia</taxon>
        <taxon>Euthyneura</taxon>
        <taxon>Panpulmonata</taxon>
        <taxon>Hygrophila</taxon>
        <taxon>Lymnaeoidea</taxon>
        <taxon>Planorbidae</taxon>
        <taxon>Biomphalaria</taxon>
    </lineage>
</organism>
<dbReference type="SUPFAM" id="SSF51197">
    <property type="entry name" value="Clavaminate synthase-like"/>
    <property type="match status" value="1"/>
</dbReference>
<dbReference type="PANTHER" id="PTHR20883">
    <property type="entry name" value="PHYTANOYL-COA DIOXYGENASE DOMAIN CONTAINING 1"/>
    <property type="match status" value="1"/>
</dbReference>
<keyword evidence="2" id="KW-1185">Reference proteome</keyword>
<reference evidence="3" key="1">
    <citation type="submission" date="2025-08" db="UniProtKB">
        <authorList>
            <consortium name="RefSeq"/>
        </authorList>
    </citation>
    <scope>IDENTIFICATION</scope>
</reference>
<name>A0A9W3BMW6_BIOGL</name>
<dbReference type="PANTHER" id="PTHR20883:SF51">
    <property type="entry name" value="PHYTANOYL-COA HYDROXYLASE"/>
    <property type="match status" value="1"/>
</dbReference>